<dbReference type="RefSeq" id="WP_003925383.1">
    <property type="nucleotide sequence ID" value="NZ_BCTB01000009.1"/>
</dbReference>
<accession>A0A100XDN6</accession>
<evidence type="ECO:0000313" key="2">
    <source>
        <dbReference type="Proteomes" id="UP000069654"/>
    </source>
</evidence>
<protein>
    <recommendedName>
        <fullName evidence="3">DoxX family protein</fullName>
    </recommendedName>
</protein>
<sequence>MTGNRHLLGLVVSLIGVAHFVAPRLFDPVNRLGFPTRARTFTYVNGGLETLLGVLIAVPGTQRLSRYVSACYTAYLTAAVARTQLSTRHGRR</sequence>
<comment type="caution">
    <text evidence="1">The sequence shown here is derived from an EMBL/GenBank/DDBJ whole genome shotgun (WGS) entry which is preliminary data.</text>
</comment>
<evidence type="ECO:0008006" key="3">
    <source>
        <dbReference type="Google" id="ProtNLM"/>
    </source>
</evidence>
<reference evidence="1 2" key="1">
    <citation type="journal article" date="2016" name="Genome Announc.">
        <title>Draft Genome Sequences of Five Rapidly Growing Mycobacterium Species, M. thermoresistibile, M. fortuitum subsp. acetamidolyticum, M. canariasense, M. brisbanense, and M. novocastrense.</title>
        <authorList>
            <person name="Katahira K."/>
            <person name="Ogura Y."/>
            <person name="Gotoh Y."/>
            <person name="Hayashi T."/>
        </authorList>
    </citation>
    <scope>NUCLEOTIDE SEQUENCE [LARGE SCALE GENOMIC DNA]</scope>
    <source>
        <strain evidence="1 2">JCM6362</strain>
    </source>
</reference>
<dbReference type="Proteomes" id="UP000069654">
    <property type="component" value="Unassembled WGS sequence"/>
</dbReference>
<reference evidence="2" key="2">
    <citation type="submission" date="2016-02" db="EMBL/GenBank/DDBJ databases">
        <title>Draft genome sequence of five rapidly growing Mycobacterium species.</title>
        <authorList>
            <person name="Katahira K."/>
            <person name="Gotou Y."/>
            <person name="Iida K."/>
            <person name="Ogura Y."/>
            <person name="Hayashi T."/>
        </authorList>
    </citation>
    <scope>NUCLEOTIDE SEQUENCE [LARGE SCALE GENOMIC DNA]</scope>
    <source>
        <strain evidence="2">JCM6362</strain>
    </source>
</reference>
<dbReference type="STRING" id="1797.RMCT_1592"/>
<dbReference type="AlphaFoldDB" id="A0A100XDN6"/>
<name>A0A100XDN6_MYCTH</name>
<dbReference type="OrthoDB" id="3482508at2"/>
<dbReference type="OMA" id="ACYTAYL"/>
<dbReference type="EMBL" id="BCTB01000009">
    <property type="protein sequence ID" value="GAT14622.1"/>
    <property type="molecule type" value="Genomic_DNA"/>
</dbReference>
<evidence type="ECO:0000313" key="1">
    <source>
        <dbReference type="EMBL" id="GAT14622.1"/>
    </source>
</evidence>
<organism evidence="1 2">
    <name type="scientific">Mycolicibacterium thermoresistibile</name>
    <name type="common">Mycobacterium thermoresistibile</name>
    <dbReference type="NCBI Taxonomy" id="1797"/>
    <lineage>
        <taxon>Bacteria</taxon>
        <taxon>Bacillati</taxon>
        <taxon>Actinomycetota</taxon>
        <taxon>Actinomycetes</taxon>
        <taxon>Mycobacteriales</taxon>
        <taxon>Mycobacteriaceae</taxon>
        <taxon>Mycolicibacterium</taxon>
    </lineage>
</organism>
<proteinExistence type="predicted"/>
<gene>
    <name evidence="1" type="ORF">RMCT_1592</name>
</gene>